<evidence type="ECO:0000256" key="16">
    <source>
        <dbReference type="RuleBase" id="RU000304"/>
    </source>
</evidence>
<comment type="catalytic activity">
    <reaction evidence="13">
        <text>L-threonyl-[protein] + ATP = O-phospho-L-threonyl-[protein] + ADP + H(+)</text>
        <dbReference type="Rhea" id="RHEA:46608"/>
        <dbReference type="Rhea" id="RHEA-COMP:11060"/>
        <dbReference type="Rhea" id="RHEA-COMP:11605"/>
        <dbReference type="ChEBI" id="CHEBI:15378"/>
        <dbReference type="ChEBI" id="CHEBI:30013"/>
        <dbReference type="ChEBI" id="CHEBI:30616"/>
        <dbReference type="ChEBI" id="CHEBI:61977"/>
        <dbReference type="ChEBI" id="CHEBI:456216"/>
        <dbReference type="EC" id="2.7.11.1"/>
    </reaction>
</comment>
<keyword evidence="3 16" id="KW-0723">Serine/threonine-protein kinase</keyword>
<reference evidence="21" key="2">
    <citation type="journal article" date="2018" name="Plant J.">
        <title>The Sorghum bicolor reference genome: improved assembly, gene annotations, a transcriptome atlas, and signatures of genome organization.</title>
        <authorList>
            <person name="McCormick R.F."/>
            <person name="Truong S.K."/>
            <person name="Sreedasyam A."/>
            <person name="Jenkins J."/>
            <person name="Shu S."/>
            <person name="Sims D."/>
            <person name="Kennedy M."/>
            <person name="Amirebrahimi M."/>
            <person name="Weers B.D."/>
            <person name="McKinley B."/>
            <person name="Mattison A."/>
            <person name="Morishige D.T."/>
            <person name="Grimwood J."/>
            <person name="Schmutz J."/>
            <person name="Mullet J.E."/>
        </authorList>
    </citation>
    <scope>NUCLEOTIDE SEQUENCE [LARGE SCALE GENOMIC DNA]</scope>
    <source>
        <strain evidence="21">cv. BTx623</strain>
    </source>
</reference>
<evidence type="ECO:0000256" key="5">
    <source>
        <dbReference type="ARBA" id="ARBA00022692"/>
    </source>
</evidence>
<dbReference type="InterPro" id="IPR011009">
    <property type="entry name" value="Kinase-like_dom_sf"/>
</dbReference>
<keyword evidence="6" id="KW-0732">Signal</keyword>
<comment type="catalytic activity">
    <reaction evidence="14">
        <text>L-seryl-[protein] + ATP = O-phospho-L-seryl-[protein] + ADP + H(+)</text>
        <dbReference type="Rhea" id="RHEA:17989"/>
        <dbReference type="Rhea" id="RHEA-COMP:9863"/>
        <dbReference type="Rhea" id="RHEA-COMP:11604"/>
        <dbReference type="ChEBI" id="CHEBI:15378"/>
        <dbReference type="ChEBI" id="CHEBI:29999"/>
        <dbReference type="ChEBI" id="CHEBI:30616"/>
        <dbReference type="ChEBI" id="CHEBI:83421"/>
        <dbReference type="ChEBI" id="CHEBI:456216"/>
        <dbReference type="EC" id="2.7.11.1"/>
    </reaction>
</comment>
<dbReference type="InterPro" id="IPR001245">
    <property type="entry name" value="Ser-Thr/Tyr_kinase_cat_dom"/>
</dbReference>
<evidence type="ECO:0000256" key="3">
    <source>
        <dbReference type="ARBA" id="ARBA00022527"/>
    </source>
</evidence>
<evidence type="ECO:0000256" key="1">
    <source>
        <dbReference type="ARBA" id="ARBA00004479"/>
    </source>
</evidence>
<feature type="binding site" evidence="15">
    <location>
        <position position="126"/>
    </location>
    <ligand>
        <name>ATP</name>
        <dbReference type="ChEBI" id="CHEBI:30616"/>
    </ligand>
</feature>
<keyword evidence="10 18" id="KW-1133">Transmembrane helix</keyword>
<dbReference type="FunFam" id="1.10.510.10:FF:001023">
    <property type="entry name" value="Os07g0541700 protein"/>
    <property type="match status" value="1"/>
</dbReference>
<keyword evidence="5 18" id="KW-0812">Transmembrane</keyword>
<dbReference type="Gene3D" id="1.10.510.10">
    <property type="entry name" value="Transferase(Phosphotransferase) domain 1"/>
    <property type="match status" value="1"/>
</dbReference>
<reference evidence="20 21" key="1">
    <citation type="journal article" date="2009" name="Nature">
        <title>The Sorghum bicolor genome and the diversification of grasses.</title>
        <authorList>
            <person name="Paterson A.H."/>
            <person name="Bowers J.E."/>
            <person name="Bruggmann R."/>
            <person name="Dubchak I."/>
            <person name="Grimwood J."/>
            <person name="Gundlach H."/>
            <person name="Haberer G."/>
            <person name="Hellsten U."/>
            <person name="Mitros T."/>
            <person name="Poliakov A."/>
            <person name="Schmutz J."/>
            <person name="Spannagl M."/>
            <person name="Tang H."/>
            <person name="Wang X."/>
            <person name="Wicker T."/>
            <person name="Bharti A.K."/>
            <person name="Chapman J."/>
            <person name="Feltus F.A."/>
            <person name="Gowik U."/>
            <person name="Grigoriev I.V."/>
            <person name="Lyons E."/>
            <person name="Maher C.A."/>
            <person name="Martis M."/>
            <person name="Narechania A."/>
            <person name="Otillar R.P."/>
            <person name="Penning B.W."/>
            <person name="Salamov A.A."/>
            <person name="Wang Y."/>
            <person name="Zhang L."/>
            <person name="Carpita N.C."/>
            <person name="Freeling M."/>
            <person name="Gingle A.R."/>
            <person name="Hash C.T."/>
            <person name="Keller B."/>
            <person name="Klein P."/>
            <person name="Kresovich S."/>
            <person name="McCann M.C."/>
            <person name="Ming R."/>
            <person name="Peterson D.G."/>
            <person name="Mehboob-ur-Rahman"/>
            <person name="Ware D."/>
            <person name="Westhoff P."/>
            <person name="Mayer K.F."/>
            <person name="Messing J."/>
            <person name="Rokhsar D.S."/>
        </authorList>
    </citation>
    <scope>NUCLEOTIDE SEQUENCE [LARGE SCALE GENOMIC DNA]</scope>
    <source>
        <strain evidence="21">cv. BTx623</strain>
    </source>
</reference>
<dbReference type="InterPro" id="IPR008271">
    <property type="entry name" value="Ser/Thr_kinase_AS"/>
</dbReference>
<keyword evidence="9 15" id="KW-0067">ATP-binding</keyword>
<keyword evidence="7 15" id="KW-0547">Nucleotide-binding</keyword>
<organism evidence="20 21">
    <name type="scientific">Sorghum bicolor</name>
    <name type="common">Sorghum</name>
    <name type="synonym">Sorghum vulgare</name>
    <dbReference type="NCBI Taxonomy" id="4558"/>
    <lineage>
        <taxon>Eukaryota</taxon>
        <taxon>Viridiplantae</taxon>
        <taxon>Streptophyta</taxon>
        <taxon>Embryophyta</taxon>
        <taxon>Tracheophyta</taxon>
        <taxon>Spermatophyta</taxon>
        <taxon>Magnoliopsida</taxon>
        <taxon>Liliopsida</taxon>
        <taxon>Poales</taxon>
        <taxon>Poaceae</taxon>
        <taxon>PACMAD clade</taxon>
        <taxon>Panicoideae</taxon>
        <taxon>Andropogonodae</taxon>
        <taxon>Andropogoneae</taxon>
        <taxon>Sorghinae</taxon>
        <taxon>Sorghum</taxon>
    </lineage>
</organism>
<evidence type="ECO:0000256" key="7">
    <source>
        <dbReference type="ARBA" id="ARBA00022741"/>
    </source>
</evidence>
<dbReference type="AlphaFoldDB" id="A0A1Z5RR39"/>
<evidence type="ECO:0000256" key="12">
    <source>
        <dbReference type="ARBA" id="ARBA00023180"/>
    </source>
</evidence>
<keyword evidence="11 18" id="KW-0472">Membrane</keyword>
<dbReference type="Proteomes" id="UP000000768">
    <property type="component" value="Chromosome 4"/>
</dbReference>
<dbReference type="InterPro" id="IPR045874">
    <property type="entry name" value="LRK10/LRL21-25-like"/>
</dbReference>
<evidence type="ECO:0000256" key="4">
    <source>
        <dbReference type="ARBA" id="ARBA00022679"/>
    </source>
</evidence>
<protein>
    <recommendedName>
        <fullName evidence="2">non-specific serine/threonine protein kinase</fullName>
        <ecNumber evidence="2">2.7.11.1</ecNumber>
    </recommendedName>
</protein>
<dbReference type="InterPro" id="IPR017441">
    <property type="entry name" value="Protein_kinase_ATP_BS"/>
</dbReference>
<dbReference type="PROSITE" id="PS50011">
    <property type="entry name" value="PROTEIN_KINASE_DOM"/>
    <property type="match status" value="1"/>
</dbReference>
<feature type="region of interest" description="Disordered" evidence="17">
    <location>
        <begin position="1"/>
        <end position="29"/>
    </location>
</feature>
<dbReference type="PANTHER" id="PTHR27009">
    <property type="entry name" value="RUST RESISTANCE KINASE LR10-RELATED"/>
    <property type="match status" value="1"/>
</dbReference>
<evidence type="ECO:0000256" key="13">
    <source>
        <dbReference type="ARBA" id="ARBA00047899"/>
    </source>
</evidence>
<feature type="transmembrane region" description="Helical" evidence="18">
    <location>
        <begin position="36"/>
        <end position="60"/>
    </location>
</feature>
<evidence type="ECO:0000256" key="11">
    <source>
        <dbReference type="ARBA" id="ARBA00023136"/>
    </source>
</evidence>
<dbReference type="GO" id="GO:0016020">
    <property type="term" value="C:membrane"/>
    <property type="evidence" value="ECO:0007669"/>
    <property type="project" value="UniProtKB-SubCell"/>
</dbReference>
<evidence type="ECO:0000256" key="15">
    <source>
        <dbReference type="PROSITE-ProRule" id="PRU10141"/>
    </source>
</evidence>
<dbReference type="InterPro" id="IPR000719">
    <property type="entry name" value="Prot_kinase_dom"/>
</dbReference>
<dbReference type="GO" id="GO:0004674">
    <property type="term" value="F:protein serine/threonine kinase activity"/>
    <property type="evidence" value="ECO:0007669"/>
    <property type="project" value="UniProtKB-KW"/>
</dbReference>
<evidence type="ECO:0000256" key="10">
    <source>
        <dbReference type="ARBA" id="ARBA00022989"/>
    </source>
</evidence>
<evidence type="ECO:0000256" key="14">
    <source>
        <dbReference type="ARBA" id="ARBA00048679"/>
    </source>
</evidence>
<feature type="domain" description="Protein kinase" evidence="19">
    <location>
        <begin position="96"/>
        <end position="285"/>
    </location>
</feature>
<comment type="similarity">
    <text evidence="16">Belongs to the protein kinase superfamily.</text>
</comment>
<keyword evidence="4" id="KW-0808">Transferase</keyword>
<evidence type="ECO:0000256" key="17">
    <source>
        <dbReference type="SAM" id="MobiDB-lite"/>
    </source>
</evidence>
<dbReference type="SUPFAM" id="SSF56112">
    <property type="entry name" value="Protein kinase-like (PK-like)"/>
    <property type="match status" value="1"/>
</dbReference>
<evidence type="ECO:0000256" key="18">
    <source>
        <dbReference type="SAM" id="Phobius"/>
    </source>
</evidence>
<evidence type="ECO:0000256" key="2">
    <source>
        <dbReference type="ARBA" id="ARBA00012513"/>
    </source>
</evidence>
<evidence type="ECO:0000256" key="6">
    <source>
        <dbReference type="ARBA" id="ARBA00022729"/>
    </source>
</evidence>
<evidence type="ECO:0000256" key="8">
    <source>
        <dbReference type="ARBA" id="ARBA00022777"/>
    </source>
</evidence>
<dbReference type="SMART" id="SM00220">
    <property type="entry name" value="S_TKc"/>
    <property type="match status" value="1"/>
</dbReference>
<dbReference type="GO" id="GO:0005524">
    <property type="term" value="F:ATP binding"/>
    <property type="evidence" value="ECO:0007669"/>
    <property type="project" value="UniProtKB-UniRule"/>
</dbReference>
<accession>A0A1Z5RR39</accession>
<dbReference type="ExpressionAtlas" id="A0A1Z5RR39">
    <property type="expression patterns" value="baseline and differential"/>
</dbReference>
<dbReference type="InParanoid" id="A0A1Z5RR39"/>
<dbReference type="Gene3D" id="3.30.200.20">
    <property type="entry name" value="Phosphorylase Kinase, domain 1"/>
    <property type="match status" value="1"/>
</dbReference>
<dbReference type="EC" id="2.7.11.1" evidence="2"/>
<evidence type="ECO:0000256" key="9">
    <source>
        <dbReference type="ARBA" id="ARBA00022840"/>
    </source>
</evidence>
<comment type="subcellular location">
    <subcellularLocation>
        <location evidence="1">Membrane</location>
        <topology evidence="1">Single-pass type I membrane protein</topology>
    </subcellularLocation>
</comment>
<keyword evidence="12" id="KW-0325">Glycoprotein</keyword>
<dbReference type="Gramene" id="OQU85905">
    <property type="protein sequence ID" value="OQU85905"/>
    <property type="gene ID" value="SORBI_3004G334601"/>
</dbReference>
<name>A0A1Z5RR39_SORBI</name>
<dbReference type="PROSITE" id="PS00107">
    <property type="entry name" value="PROTEIN_KINASE_ATP"/>
    <property type="match status" value="1"/>
</dbReference>
<dbReference type="FunFam" id="3.30.200.20:FF:000178">
    <property type="entry name" value="serine/threonine-protein kinase PBS1-like"/>
    <property type="match status" value="1"/>
</dbReference>
<sequence>MNHHVICDNSDPGNRTVGRAPQATDRSKSHKKTFTIAGSVFAGITTIVIISVLLHCYGLVPWKRGSDIESFMKTQGSSQPRWPVKYTFAQLKHITRSFSVKLGTGGYGAVYRGQLPGGSNVLVAVKLLTNKKGRGEDFENEVTTISRASHFNIISLLGYCLEGSHRALVYEYMQNGSLNLYTFGSIDSVETKQLHWQKLYEIVVGVARGIDYLYTGCRTQILHFDIKPENILLDQNMCLKISDFGLAKLCKKKGNRGHYFWCTRHYWVYGTRSVFKTIWKTKQQI</sequence>
<keyword evidence="21" id="KW-1185">Reference proteome</keyword>
<gene>
    <name evidence="20" type="ORF">SORBI_3004G334601</name>
</gene>
<evidence type="ECO:0000313" key="21">
    <source>
        <dbReference type="Proteomes" id="UP000000768"/>
    </source>
</evidence>
<proteinExistence type="inferred from homology"/>
<keyword evidence="8" id="KW-0418">Kinase</keyword>
<dbReference type="Pfam" id="PF07714">
    <property type="entry name" value="PK_Tyr_Ser-Thr"/>
    <property type="match status" value="1"/>
</dbReference>
<evidence type="ECO:0000259" key="19">
    <source>
        <dbReference type="PROSITE" id="PS50011"/>
    </source>
</evidence>
<dbReference type="EMBL" id="CM000763">
    <property type="protein sequence ID" value="OQU85905.1"/>
    <property type="molecule type" value="Genomic_DNA"/>
</dbReference>
<dbReference type="PROSITE" id="PS00108">
    <property type="entry name" value="PROTEIN_KINASE_ST"/>
    <property type="match status" value="1"/>
</dbReference>
<evidence type="ECO:0000313" key="20">
    <source>
        <dbReference type="EMBL" id="OQU85905.1"/>
    </source>
</evidence>